<dbReference type="RefSeq" id="WP_322610711.1">
    <property type="nucleotide sequence ID" value="NZ_JAXLNX010000005.1"/>
</dbReference>
<name>A0ABU5NHJ7_9BACI</name>
<gene>
    <name evidence="1" type="ORF">U6C28_04300</name>
</gene>
<keyword evidence="2" id="KW-1185">Reference proteome</keyword>
<evidence type="ECO:0000313" key="2">
    <source>
        <dbReference type="Proteomes" id="UP001289615"/>
    </source>
</evidence>
<comment type="caution">
    <text evidence="1">The sequence shown here is derived from an EMBL/GenBank/DDBJ whole genome shotgun (WGS) entry which is preliminary data.</text>
</comment>
<sequence length="102" mass="12213">MTVIKNDMDITQLVLENAGLSKKELLERYDQIVQATIRKRTLYWDIDDLVRETRFSKASLEKYILCDPRIREHQRQLGSRYKRVWLAEPTAKVLDEILNKDY</sequence>
<accession>A0ABU5NHJ7</accession>
<protein>
    <recommendedName>
        <fullName evidence="3">DNA-binding protein</fullName>
    </recommendedName>
</protein>
<evidence type="ECO:0000313" key="1">
    <source>
        <dbReference type="EMBL" id="MEA0975510.1"/>
    </source>
</evidence>
<proteinExistence type="predicted"/>
<dbReference type="EMBL" id="JAXUIA010000002">
    <property type="protein sequence ID" value="MEA0975510.1"/>
    <property type="molecule type" value="Genomic_DNA"/>
</dbReference>
<organism evidence="1 2">
    <name type="scientific">Lysinibacillus irui</name>
    <dbReference type="NCBI Taxonomy" id="2998077"/>
    <lineage>
        <taxon>Bacteria</taxon>
        <taxon>Bacillati</taxon>
        <taxon>Bacillota</taxon>
        <taxon>Bacilli</taxon>
        <taxon>Bacillales</taxon>
        <taxon>Bacillaceae</taxon>
        <taxon>Lysinibacillus</taxon>
    </lineage>
</organism>
<evidence type="ECO:0008006" key="3">
    <source>
        <dbReference type="Google" id="ProtNLM"/>
    </source>
</evidence>
<dbReference type="Proteomes" id="UP001289615">
    <property type="component" value="Unassembled WGS sequence"/>
</dbReference>
<reference evidence="1 2" key="1">
    <citation type="submission" date="2023-12" db="EMBL/GenBank/DDBJ databases">
        <title>Genome comparison identifies genes involved in endophytic behavior of Lysinibacillus irui and provides insights into its role as a plant-growth promoting bacterium.</title>
        <authorList>
            <person name="Hilario S."/>
            <person name="Matos I."/>
            <person name="Goncalves M.F.M."/>
            <person name="Pardo C.A."/>
            <person name="Santos M.J."/>
        </authorList>
    </citation>
    <scope>NUCLEOTIDE SEQUENCE [LARGE SCALE GENOMIC DNA]</scope>
    <source>
        <strain evidence="1 2">B3</strain>
    </source>
</reference>